<evidence type="ECO:0000259" key="1">
    <source>
        <dbReference type="PROSITE" id="PS50930"/>
    </source>
</evidence>
<evidence type="ECO:0000313" key="2">
    <source>
        <dbReference type="EMBL" id="QNN61061.1"/>
    </source>
</evidence>
<dbReference type="PANTHER" id="PTHR37299:SF1">
    <property type="entry name" value="STAGE 0 SPORULATION PROTEIN A HOMOLOG"/>
    <property type="match status" value="1"/>
</dbReference>
<dbReference type="InterPro" id="IPR046947">
    <property type="entry name" value="LytR-like"/>
</dbReference>
<sequence length="212" mass="25216">MIEIAVYLSNPIDQQEVIHSINLFKELTNHHVRYIVYEKWNESIPCDILILDEKTYEYEMTQVAYVILITDEYFKYASVHVQVLRSLLKESLILRLKQVVDSISLDKKTVIIDDNGLYKVRVSDIVYIEVRNRIVELGTLTMTYSSTDSFQQWKERLDMDYFVECYRGILVNMSYVTKIVNQELFLTNGKRFPVSRRKQNFVMDQFVRITNQ</sequence>
<evidence type="ECO:0000313" key="3">
    <source>
        <dbReference type="Proteomes" id="UP000515928"/>
    </source>
</evidence>
<dbReference type="RefSeq" id="WP_187534179.1">
    <property type="nucleotide sequence ID" value="NZ_CBCSHU010000019.1"/>
</dbReference>
<keyword evidence="3" id="KW-1185">Reference proteome</keyword>
<dbReference type="PROSITE" id="PS50930">
    <property type="entry name" value="HTH_LYTTR"/>
    <property type="match status" value="1"/>
</dbReference>
<dbReference type="Proteomes" id="UP000515928">
    <property type="component" value="Chromosome"/>
</dbReference>
<dbReference type="GO" id="GO:0003677">
    <property type="term" value="F:DNA binding"/>
    <property type="evidence" value="ECO:0007669"/>
    <property type="project" value="UniProtKB-KW"/>
</dbReference>
<dbReference type="InterPro" id="IPR007492">
    <property type="entry name" value="LytTR_DNA-bd_dom"/>
</dbReference>
<gene>
    <name evidence="2" type="ORF">H9L01_01470</name>
</gene>
<feature type="domain" description="HTH LytTR-type" evidence="1">
    <location>
        <begin position="109"/>
        <end position="208"/>
    </location>
</feature>
<name>A0A7G9RZN6_9FIRM</name>
<dbReference type="SMART" id="SM00850">
    <property type="entry name" value="LytTR"/>
    <property type="match status" value="1"/>
</dbReference>
<dbReference type="EMBL" id="CP060715">
    <property type="protein sequence ID" value="QNN61061.1"/>
    <property type="molecule type" value="Genomic_DNA"/>
</dbReference>
<dbReference type="KEGG" id="eio:H9L01_01470"/>
<organism evidence="2 3">
    <name type="scientific">Erysipelothrix inopinata</name>
    <dbReference type="NCBI Taxonomy" id="225084"/>
    <lineage>
        <taxon>Bacteria</taxon>
        <taxon>Bacillati</taxon>
        <taxon>Bacillota</taxon>
        <taxon>Erysipelotrichia</taxon>
        <taxon>Erysipelotrichales</taxon>
        <taxon>Erysipelotrichaceae</taxon>
        <taxon>Erysipelothrix</taxon>
    </lineage>
</organism>
<reference evidence="2 3" key="1">
    <citation type="submission" date="2020-08" db="EMBL/GenBank/DDBJ databases">
        <title>Genome sequence of Erysipelothrix inopinata DSM 15511T.</title>
        <authorList>
            <person name="Hyun D.-W."/>
            <person name="Bae J.-W."/>
        </authorList>
    </citation>
    <scope>NUCLEOTIDE SEQUENCE [LARGE SCALE GENOMIC DNA]</scope>
    <source>
        <strain evidence="2 3">DSM 15511</strain>
    </source>
</reference>
<dbReference type="Gene3D" id="2.40.50.1020">
    <property type="entry name" value="LytTr DNA-binding domain"/>
    <property type="match status" value="1"/>
</dbReference>
<keyword evidence="2" id="KW-0238">DNA-binding</keyword>
<dbReference type="GO" id="GO:0000156">
    <property type="term" value="F:phosphorelay response regulator activity"/>
    <property type="evidence" value="ECO:0007669"/>
    <property type="project" value="InterPro"/>
</dbReference>
<proteinExistence type="predicted"/>
<protein>
    <submittedName>
        <fullName evidence="2">LytTR family transcriptional regulator DNA-binding domain-containing protein</fullName>
    </submittedName>
</protein>
<dbReference type="Pfam" id="PF04397">
    <property type="entry name" value="LytTR"/>
    <property type="match status" value="1"/>
</dbReference>
<dbReference type="PANTHER" id="PTHR37299">
    <property type="entry name" value="TRANSCRIPTIONAL REGULATOR-RELATED"/>
    <property type="match status" value="1"/>
</dbReference>
<dbReference type="AlphaFoldDB" id="A0A7G9RZN6"/>
<accession>A0A7G9RZN6</accession>